<organism evidence="3">
    <name type="scientific">Sheuella amnicola</name>
    <dbReference type="NCBI Taxonomy" id="2707330"/>
    <lineage>
        <taxon>Bacteria</taxon>
        <taxon>Pseudomonadati</taxon>
        <taxon>Pseudomonadota</taxon>
        <taxon>Betaproteobacteria</taxon>
        <taxon>Burkholderiales</taxon>
        <taxon>Alcaligenaceae</taxon>
        <taxon>Sheuella</taxon>
    </lineage>
</organism>
<name>A0A6B2R035_9BURK</name>
<dbReference type="EMBL" id="JAAGRN010000004">
    <property type="protein sequence ID" value="NDY82924.1"/>
    <property type="molecule type" value="Genomic_DNA"/>
</dbReference>
<dbReference type="InterPro" id="IPR028087">
    <property type="entry name" value="Tad_N"/>
</dbReference>
<dbReference type="Pfam" id="PF13400">
    <property type="entry name" value="Tad"/>
    <property type="match status" value="1"/>
</dbReference>
<protein>
    <recommendedName>
        <fullName evidence="2">Putative Flp pilus-assembly TadG-like N-terminal domain-containing protein</fullName>
    </recommendedName>
</protein>
<sequence length="105" mass="11287">MNDPRESEKGIVLPLTALLMMVLSGFLGLALDFGYMLIRDGQVQNVADAIALSCSGANYRSADSCVTGDTNVSNPTYVGSVRVADFRLCVHTIRRQSIDGADFGR</sequence>
<evidence type="ECO:0000313" key="3">
    <source>
        <dbReference type="EMBL" id="NDY82924.1"/>
    </source>
</evidence>
<reference evidence="3" key="1">
    <citation type="submission" date="2020-02" db="EMBL/GenBank/DDBJ databases">
        <authorList>
            <person name="Chen W.-M."/>
        </authorList>
    </citation>
    <scope>NUCLEOTIDE SEQUENCE</scope>
    <source>
        <strain evidence="3">NBD-18</strain>
    </source>
</reference>
<evidence type="ECO:0000256" key="1">
    <source>
        <dbReference type="SAM" id="Phobius"/>
    </source>
</evidence>
<dbReference type="RefSeq" id="WP_163653121.1">
    <property type="nucleotide sequence ID" value="NZ_JAAGRN010000004.1"/>
</dbReference>
<proteinExistence type="predicted"/>
<feature type="domain" description="Putative Flp pilus-assembly TadG-like N-terminal" evidence="2">
    <location>
        <begin position="13"/>
        <end position="52"/>
    </location>
</feature>
<keyword evidence="1" id="KW-0472">Membrane</keyword>
<keyword evidence="1" id="KW-0812">Transmembrane</keyword>
<dbReference type="AlphaFoldDB" id="A0A6B2R035"/>
<feature type="transmembrane region" description="Helical" evidence="1">
    <location>
        <begin position="12"/>
        <end position="31"/>
    </location>
</feature>
<evidence type="ECO:0000259" key="2">
    <source>
        <dbReference type="Pfam" id="PF13400"/>
    </source>
</evidence>
<comment type="caution">
    <text evidence="3">The sequence shown here is derived from an EMBL/GenBank/DDBJ whole genome shotgun (WGS) entry which is preliminary data.</text>
</comment>
<keyword evidence="1" id="KW-1133">Transmembrane helix</keyword>
<gene>
    <name evidence="3" type="ORF">G3I67_06740</name>
</gene>
<accession>A0A6B2R035</accession>